<dbReference type="RefSeq" id="WP_349300874.1">
    <property type="nucleotide sequence ID" value="NZ_JBEDNQ010000012.1"/>
</dbReference>
<keyword evidence="2" id="KW-0489">Methyltransferase</keyword>
<reference evidence="2 3" key="1">
    <citation type="submission" date="2024-03" db="EMBL/GenBank/DDBJ databases">
        <title>Draft genome sequence of Pseudonocardia nematodicida JCM 31783.</title>
        <authorList>
            <person name="Butdee W."/>
            <person name="Duangmal K."/>
        </authorList>
    </citation>
    <scope>NUCLEOTIDE SEQUENCE [LARGE SCALE GENOMIC DNA]</scope>
    <source>
        <strain evidence="2 3">JCM 31783</strain>
    </source>
</reference>
<comment type="caution">
    <text evidence="2">The sequence shown here is derived from an EMBL/GenBank/DDBJ whole genome shotgun (WGS) entry which is preliminary data.</text>
</comment>
<name>A0ABV1KH67_9PSEU</name>
<proteinExistence type="predicted"/>
<accession>A0ABV1KH67</accession>
<protein>
    <submittedName>
        <fullName evidence="2">SAM-dependent methyltransferase</fullName>
        <ecNumber evidence="2">2.1.1.-</ecNumber>
    </submittedName>
</protein>
<dbReference type="Proteomes" id="UP001494902">
    <property type="component" value="Unassembled WGS sequence"/>
</dbReference>
<organism evidence="2 3">
    <name type="scientific">Pseudonocardia nematodicida</name>
    <dbReference type="NCBI Taxonomy" id="1206997"/>
    <lineage>
        <taxon>Bacteria</taxon>
        <taxon>Bacillati</taxon>
        <taxon>Actinomycetota</taxon>
        <taxon>Actinomycetes</taxon>
        <taxon>Pseudonocardiales</taxon>
        <taxon>Pseudonocardiaceae</taxon>
        <taxon>Pseudonocardia</taxon>
    </lineage>
</organism>
<keyword evidence="3" id="KW-1185">Reference proteome</keyword>
<dbReference type="Gene3D" id="3.40.50.150">
    <property type="entry name" value="Vaccinia Virus protein VP39"/>
    <property type="match status" value="1"/>
</dbReference>
<dbReference type="GO" id="GO:0032259">
    <property type="term" value="P:methylation"/>
    <property type="evidence" value="ECO:0007669"/>
    <property type="project" value="UniProtKB-KW"/>
</dbReference>
<gene>
    <name evidence="2" type="ORF">WIS52_25270</name>
</gene>
<dbReference type="InterPro" id="IPR006764">
    <property type="entry name" value="SAM_dep_MeTrfase_SAV2177_type"/>
</dbReference>
<sequence length="277" mass="29340">MSERSVSGGEAAAAESPDLTRPNAARAYDHLLGGSHNFAIDREFADRVATAYPGAVSLARAHRRFLQIAVRHCVDSGIDQFLDLGSGLPTVGSVHETAWERNPAARVAYVDAEPVAAAYGRDLLGDTELATVTRADLRRPDDVLAAPGVAGLLDFERPIALMLIGVLHFVSGDDDPAGIIARYTAALAEGSVLILAQSSADHPEHPELARAVTEANARYAGTSTPGYLRSRAEITALFDGWELAEPGLLDVGRWPAEQRDGDPLGGYGGITRPLVRG</sequence>
<dbReference type="Pfam" id="PF04672">
    <property type="entry name" value="Methyltransf_19"/>
    <property type="match status" value="1"/>
</dbReference>
<evidence type="ECO:0000313" key="2">
    <source>
        <dbReference type="EMBL" id="MEQ3553799.1"/>
    </source>
</evidence>
<feature type="region of interest" description="Disordered" evidence="1">
    <location>
        <begin position="1"/>
        <end position="20"/>
    </location>
</feature>
<dbReference type="EC" id="2.1.1.-" evidence="2"/>
<keyword evidence="2" id="KW-0808">Transferase</keyword>
<dbReference type="GO" id="GO:0008168">
    <property type="term" value="F:methyltransferase activity"/>
    <property type="evidence" value="ECO:0007669"/>
    <property type="project" value="UniProtKB-KW"/>
</dbReference>
<dbReference type="PIRSF" id="PIRSF017393">
    <property type="entry name" value="MTase_SAV2177"/>
    <property type="match status" value="1"/>
</dbReference>
<dbReference type="EMBL" id="JBEDNQ010000012">
    <property type="protein sequence ID" value="MEQ3553799.1"/>
    <property type="molecule type" value="Genomic_DNA"/>
</dbReference>
<dbReference type="SUPFAM" id="SSF53335">
    <property type="entry name" value="S-adenosyl-L-methionine-dependent methyltransferases"/>
    <property type="match status" value="1"/>
</dbReference>
<evidence type="ECO:0000256" key="1">
    <source>
        <dbReference type="SAM" id="MobiDB-lite"/>
    </source>
</evidence>
<feature type="compositionally biased region" description="Low complexity" evidence="1">
    <location>
        <begin position="7"/>
        <end position="16"/>
    </location>
</feature>
<dbReference type="InterPro" id="IPR029063">
    <property type="entry name" value="SAM-dependent_MTases_sf"/>
</dbReference>
<evidence type="ECO:0000313" key="3">
    <source>
        <dbReference type="Proteomes" id="UP001494902"/>
    </source>
</evidence>